<proteinExistence type="predicted"/>
<name>A2Q2S1_MEDTR</name>
<evidence type="ECO:0008006" key="2">
    <source>
        <dbReference type="Google" id="ProtNLM"/>
    </source>
</evidence>
<reference evidence="1" key="2">
    <citation type="submission" date="2007-03" db="EMBL/GenBank/DDBJ databases">
        <authorList>
            <consortium name="The International Medicago Genome Annotation Group"/>
        </authorList>
    </citation>
    <scope>NUCLEOTIDE SEQUENCE</scope>
</reference>
<protein>
    <recommendedName>
        <fullName evidence="2">RNA-directed DNA polymerase</fullName>
    </recommendedName>
</protein>
<dbReference type="AlphaFoldDB" id="A2Q2S1"/>
<sequence length="76" mass="8670">MGFSDKWIKWIMQCVKTVDYSVIVNGNSASPIILGRGLRQGDPLYHTCFFIWSNDTQITLCGNLPLYTLMRHLFSG</sequence>
<organism evidence="1">
    <name type="scientific">Medicago truncatula</name>
    <name type="common">Barrel medic</name>
    <name type="synonym">Medicago tribuloides</name>
    <dbReference type="NCBI Taxonomy" id="3880"/>
    <lineage>
        <taxon>Eukaryota</taxon>
        <taxon>Viridiplantae</taxon>
        <taxon>Streptophyta</taxon>
        <taxon>Embryophyta</taxon>
        <taxon>Tracheophyta</taxon>
        <taxon>Spermatophyta</taxon>
        <taxon>Magnoliopsida</taxon>
        <taxon>eudicotyledons</taxon>
        <taxon>Gunneridae</taxon>
        <taxon>Pentapetalae</taxon>
        <taxon>rosids</taxon>
        <taxon>fabids</taxon>
        <taxon>Fabales</taxon>
        <taxon>Fabaceae</taxon>
        <taxon>Papilionoideae</taxon>
        <taxon>50 kb inversion clade</taxon>
        <taxon>NPAAA clade</taxon>
        <taxon>Hologalegina</taxon>
        <taxon>IRL clade</taxon>
        <taxon>Trifolieae</taxon>
        <taxon>Medicago</taxon>
    </lineage>
</organism>
<reference evidence="1" key="1">
    <citation type="submission" date="2005-01" db="EMBL/GenBank/DDBJ databases">
        <authorList>
            <person name="Town C.D."/>
        </authorList>
    </citation>
    <scope>NUCLEOTIDE SEQUENCE</scope>
</reference>
<dbReference type="EMBL" id="AC151598">
    <property type="protein sequence ID" value="ABN07947.1"/>
    <property type="molecule type" value="Genomic_DNA"/>
</dbReference>
<accession>A2Q2S1</accession>
<evidence type="ECO:0000313" key="1">
    <source>
        <dbReference type="EMBL" id="ABN07947.1"/>
    </source>
</evidence>
<gene>
    <name evidence="1" type="ORF">MtrDRAFT_AC151598g48v2</name>
</gene>